<sequence length="304" mass="35154">MYAARLHKLRNRISSKVIPRRVGDQEYRSIKTSQRSNVQWWTIANLDMRQRIDNRGSNEMLDLFFSKPIYTALRLLAVPTKPYDTRSAHQPMLTDRSGKDPDPVQNLYPGSWAGSRIICLGDDSEEIPNAFTAKEVDEIWKYRPKSIYPFCGDPSLFIWGQYAVADSSRYGFWADPEFYPTHSEVWVLRNLTSLEYVRSDAIPTSDNWDRQLRYDLQTGLQGAPGLAQVLLMRIVWSTSENIGYLAFPRLHQGSWAGDRLDVQSLKNVDREMKEGGWKDVSADAARDLSDLWKYYWEEVDVGKL</sequence>
<proteinExistence type="predicted"/>
<dbReference type="EMBL" id="DS547105">
    <property type="protein sequence ID" value="EDR07137.1"/>
    <property type="molecule type" value="Genomic_DNA"/>
</dbReference>
<dbReference type="HOGENOM" id="CLU_044126_2_2_1"/>
<keyword evidence="3" id="KW-1185">Reference proteome</keyword>
<accession>B0DDR3</accession>
<dbReference type="GeneID" id="6077661"/>
<evidence type="ECO:0000313" key="3">
    <source>
        <dbReference type="Proteomes" id="UP000001194"/>
    </source>
</evidence>
<feature type="region of interest" description="Disordered" evidence="1">
    <location>
        <begin position="86"/>
        <end position="105"/>
    </location>
</feature>
<protein>
    <submittedName>
        <fullName evidence="2">Predicted protein</fullName>
    </submittedName>
</protein>
<reference evidence="2 3" key="1">
    <citation type="journal article" date="2008" name="Nature">
        <title>The genome of Laccaria bicolor provides insights into mycorrhizal symbiosis.</title>
        <authorList>
            <person name="Martin F."/>
            <person name="Aerts A."/>
            <person name="Ahren D."/>
            <person name="Brun A."/>
            <person name="Danchin E.G.J."/>
            <person name="Duchaussoy F."/>
            <person name="Gibon J."/>
            <person name="Kohler A."/>
            <person name="Lindquist E."/>
            <person name="Pereda V."/>
            <person name="Salamov A."/>
            <person name="Shapiro H.J."/>
            <person name="Wuyts J."/>
            <person name="Blaudez D."/>
            <person name="Buee M."/>
            <person name="Brokstein P."/>
            <person name="Canbaeck B."/>
            <person name="Cohen D."/>
            <person name="Courty P.E."/>
            <person name="Coutinho P.M."/>
            <person name="Delaruelle C."/>
            <person name="Detter J.C."/>
            <person name="Deveau A."/>
            <person name="DiFazio S."/>
            <person name="Duplessis S."/>
            <person name="Fraissinet-Tachet L."/>
            <person name="Lucic E."/>
            <person name="Frey-Klett P."/>
            <person name="Fourrey C."/>
            <person name="Feussner I."/>
            <person name="Gay G."/>
            <person name="Grimwood J."/>
            <person name="Hoegger P.J."/>
            <person name="Jain P."/>
            <person name="Kilaru S."/>
            <person name="Labbe J."/>
            <person name="Lin Y.C."/>
            <person name="Legue V."/>
            <person name="Le Tacon F."/>
            <person name="Marmeisse R."/>
            <person name="Melayah D."/>
            <person name="Montanini B."/>
            <person name="Muratet M."/>
            <person name="Nehls U."/>
            <person name="Niculita-Hirzel H."/>
            <person name="Oudot-Le Secq M.P."/>
            <person name="Peter M."/>
            <person name="Quesneville H."/>
            <person name="Rajashekar B."/>
            <person name="Reich M."/>
            <person name="Rouhier N."/>
            <person name="Schmutz J."/>
            <person name="Yin T."/>
            <person name="Chalot M."/>
            <person name="Henrissat B."/>
            <person name="Kuees U."/>
            <person name="Lucas S."/>
            <person name="Van de Peer Y."/>
            <person name="Podila G.K."/>
            <person name="Polle A."/>
            <person name="Pukkila P.J."/>
            <person name="Richardson P.M."/>
            <person name="Rouze P."/>
            <person name="Sanders I.R."/>
            <person name="Stajich J.E."/>
            <person name="Tunlid A."/>
            <person name="Tuskan G."/>
            <person name="Grigoriev I.V."/>
        </authorList>
    </citation>
    <scope>NUCLEOTIDE SEQUENCE [LARGE SCALE GENOMIC DNA]</scope>
    <source>
        <strain evidence="3">S238N-H82 / ATCC MYA-4686</strain>
    </source>
</reference>
<dbReference type="KEGG" id="lbc:LACBIDRAFT_328095"/>
<dbReference type="InParanoid" id="B0DDR3"/>
<name>B0DDR3_LACBS</name>
<gene>
    <name evidence="2" type="ORF">LACBIDRAFT_328095</name>
</gene>
<dbReference type="RefSeq" id="XP_001882068.1">
    <property type="nucleotide sequence ID" value="XM_001882033.1"/>
</dbReference>
<evidence type="ECO:0000313" key="2">
    <source>
        <dbReference type="EMBL" id="EDR07137.1"/>
    </source>
</evidence>
<dbReference type="OrthoDB" id="2588098at2759"/>
<organism evidence="3">
    <name type="scientific">Laccaria bicolor (strain S238N-H82 / ATCC MYA-4686)</name>
    <name type="common">Bicoloured deceiver</name>
    <name type="synonym">Laccaria laccata var. bicolor</name>
    <dbReference type="NCBI Taxonomy" id="486041"/>
    <lineage>
        <taxon>Eukaryota</taxon>
        <taxon>Fungi</taxon>
        <taxon>Dikarya</taxon>
        <taxon>Basidiomycota</taxon>
        <taxon>Agaricomycotina</taxon>
        <taxon>Agaricomycetes</taxon>
        <taxon>Agaricomycetidae</taxon>
        <taxon>Agaricales</taxon>
        <taxon>Agaricineae</taxon>
        <taxon>Hydnangiaceae</taxon>
        <taxon>Laccaria</taxon>
    </lineage>
</organism>
<dbReference type="Proteomes" id="UP000001194">
    <property type="component" value="Unassembled WGS sequence"/>
</dbReference>
<evidence type="ECO:0000256" key="1">
    <source>
        <dbReference type="SAM" id="MobiDB-lite"/>
    </source>
</evidence>
<dbReference type="AlphaFoldDB" id="B0DDR3"/>